<sequence length="608" mass="68385">MAGAMRMLGSTAMLAWVLFGESALASQPVAPTPAQIAAEMRSAYFRFCSVIYARIRLLVSLGSESQRFFAEPPSTWVSSIKKHVIYSPLFRVRHNREFRLSAAVNVGTLPTRFQTFFLVGYLAGNIVFCTFMIDYAADKMSMLGEVRRRAGWMAAANMVPLFLLAGRNNPLIQLMGIPFDTYNLIHRWLGRIVVLEAVVHVSSWIASRVMKCMPLLAFMNSGSGTDGETIAGWGSVVQAFNTYPFIRFGLILKAAVCFAFLILHSPSALRHAFYETFLALHIMVAALAVASLYRHLADKGFPSLKYVKIAIIIWAIDRGLRLLRVLYRNVGRKMTRATCEALPGDAVRVTLHIARPWTFKPGQHLYLYMPSLALWTSHPFTVSWSEDQQHVKFDDEKLSLHRQDITHVGQTTLSLIIRRRTGFTDTLYKKAYGTPERTFTTRALVEGPYGKIDTLGSYGTVVLIAGGVGITHPVSYVRELVDGYAKGTVATRRITLVWAIQNPEHLEWVRPWMTDILAMEKRREILRILLFVTRPTSTREIHSPSATVQMFPGRPNIDTLLDMEIDQKMGKMAVTVCGGGSLSDDVRRAVRNKIHKANIDFIEEAFSW</sequence>
<dbReference type="PROSITE" id="PS51384">
    <property type="entry name" value="FAD_FR"/>
    <property type="match status" value="1"/>
</dbReference>
<evidence type="ECO:0000256" key="2">
    <source>
        <dbReference type="ARBA" id="ARBA00006278"/>
    </source>
</evidence>
<evidence type="ECO:0000259" key="15">
    <source>
        <dbReference type="PROSITE" id="PS51384"/>
    </source>
</evidence>
<evidence type="ECO:0000256" key="9">
    <source>
        <dbReference type="ARBA" id="ARBA00023002"/>
    </source>
</evidence>
<keyword evidence="6 13" id="KW-0812">Transmembrane</keyword>
<dbReference type="InterPro" id="IPR017927">
    <property type="entry name" value="FAD-bd_FR_type"/>
</dbReference>
<dbReference type="InterPro" id="IPR051410">
    <property type="entry name" value="Ferric/Cupric_Reductase"/>
</dbReference>
<proteinExistence type="inferred from homology"/>
<keyword evidence="14" id="KW-0732">Signal</keyword>
<keyword evidence="7" id="KW-0249">Electron transport</keyword>
<feature type="transmembrane region" description="Helical" evidence="13">
    <location>
        <begin position="188"/>
        <end position="206"/>
    </location>
</feature>
<dbReference type="Pfam" id="PF08030">
    <property type="entry name" value="NAD_binding_6"/>
    <property type="match status" value="1"/>
</dbReference>
<evidence type="ECO:0000256" key="4">
    <source>
        <dbReference type="ARBA" id="ARBA00022448"/>
    </source>
</evidence>
<evidence type="ECO:0000256" key="7">
    <source>
        <dbReference type="ARBA" id="ARBA00022982"/>
    </source>
</evidence>
<evidence type="ECO:0000313" key="16">
    <source>
        <dbReference type="EMBL" id="CUS12793.1"/>
    </source>
</evidence>
<evidence type="ECO:0000256" key="14">
    <source>
        <dbReference type="SAM" id="SignalP"/>
    </source>
</evidence>
<keyword evidence="8 13" id="KW-1133">Transmembrane helix</keyword>
<dbReference type="GO" id="GO:0052851">
    <property type="term" value="F:ferric-chelate reductase (NADPH) activity"/>
    <property type="evidence" value="ECO:0007669"/>
    <property type="project" value="UniProtKB-EC"/>
</dbReference>
<evidence type="ECO:0000256" key="6">
    <source>
        <dbReference type="ARBA" id="ARBA00022692"/>
    </source>
</evidence>
<dbReference type="EMBL" id="LN890983">
    <property type="protein sequence ID" value="CUS12793.1"/>
    <property type="molecule type" value="Genomic_DNA"/>
</dbReference>
<dbReference type="SUPFAM" id="SSF52343">
    <property type="entry name" value="Ferredoxin reductase-like, C-terminal NADP-linked domain"/>
    <property type="match status" value="1"/>
</dbReference>
<keyword evidence="17" id="KW-1185">Reference proteome</keyword>
<dbReference type="GO" id="GO:0005886">
    <property type="term" value="C:plasma membrane"/>
    <property type="evidence" value="ECO:0007669"/>
    <property type="project" value="UniProtKB-SubCell"/>
</dbReference>
<dbReference type="AlphaFoldDB" id="A0A292Q229"/>
<feature type="transmembrane region" description="Helical" evidence="13">
    <location>
        <begin position="245"/>
        <end position="264"/>
    </location>
</feature>
<evidence type="ECO:0000256" key="13">
    <source>
        <dbReference type="SAM" id="Phobius"/>
    </source>
</evidence>
<feature type="chain" id="PRO_5011996513" description="ferric-chelate reductase (NADPH)" evidence="14">
    <location>
        <begin position="26"/>
        <end position="608"/>
    </location>
</feature>
<dbReference type="SUPFAM" id="SSF63380">
    <property type="entry name" value="Riboflavin synthase domain-like"/>
    <property type="match status" value="1"/>
</dbReference>
<feature type="signal peptide" evidence="14">
    <location>
        <begin position="1"/>
        <end position="25"/>
    </location>
</feature>
<evidence type="ECO:0000313" key="17">
    <source>
        <dbReference type="Proteomes" id="UP001412239"/>
    </source>
</evidence>
<reference evidence="16" key="1">
    <citation type="submission" date="2015-10" db="EMBL/GenBank/DDBJ databases">
        <authorList>
            <person name="Regsiter A."/>
            <person name="william w."/>
        </authorList>
    </citation>
    <scope>NUCLEOTIDE SEQUENCE</scope>
    <source>
        <strain evidence="16">Montdore</strain>
    </source>
</reference>
<comment type="catalytic activity">
    <reaction evidence="12">
        <text>2 a Fe(II)-siderophore + NADP(+) + H(+) = 2 a Fe(III)-siderophore + NADPH</text>
        <dbReference type="Rhea" id="RHEA:28795"/>
        <dbReference type="Rhea" id="RHEA-COMP:11342"/>
        <dbReference type="Rhea" id="RHEA-COMP:11344"/>
        <dbReference type="ChEBI" id="CHEBI:15378"/>
        <dbReference type="ChEBI" id="CHEBI:29033"/>
        <dbReference type="ChEBI" id="CHEBI:29034"/>
        <dbReference type="ChEBI" id="CHEBI:57783"/>
        <dbReference type="ChEBI" id="CHEBI:58349"/>
        <dbReference type="EC" id="1.16.1.9"/>
    </reaction>
</comment>
<dbReference type="Pfam" id="PF08022">
    <property type="entry name" value="FAD_binding_8"/>
    <property type="match status" value="1"/>
</dbReference>
<evidence type="ECO:0000256" key="1">
    <source>
        <dbReference type="ARBA" id="ARBA00004651"/>
    </source>
</evidence>
<protein>
    <recommendedName>
        <fullName evidence="3">ferric-chelate reductase (NADPH)</fullName>
        <ecNumber evidence="3">1.16.1.9</ecNumber>
    </recommendedName>
</protein>
<dbReference type="SFLD" id="SFLDS00052">
    <property type="entry name" value="Ferric_Reductase_Domain"/>
    <property type="match status" value="1"/>
</dbReference>
<evidence type="ECO:0000256" key="3">
    <source>
        <dbReference type="ARBA" id="ARBA00012668"/>
    </source>
</evidence>
<dbReference type="CDD" id="cd06186">
    <property type="entry name" value="NOX_Duox_like_FAD_NADP"/>
    <property type="match status" value="1"/>
</dbReference>
<dbReference type="Gene3D" id="3.40.50.80">
    <property type="entry name" value="Nucleotide-binding domain of ferredoxin-NADP reductase (FNR) module"/>
    <property type="match status" value="1"/>
</dbReference>
<dbReference type="InterPro" id="IPR013112">
    <property type="entry name" value="FAD-bd_8"/>
</dbReference>
<dbReference type="PANTHER" id="PTHR32361:SF24">
    <property type="entry name" value="REDUCTASE, PUTATIVE (AFU_ORTHOLOGUE AFUA_3G10820)-RELATED"/>
    <property type="match status" value="1"/>
</dbReference>
<dbReference type="Proteomes" id="UP001412239">
    <property type="component" value="Unassembled WGS sequence"/>
</dbReference>
<organism evidence="16 17">
    <name type="scientific">Tuber aestivum</name>
    <name type="common">summer truffle</name>
    <dbReference type="NCBI Taxonomy" id="59557"/>
    <lineage>
        <taxon>Eukaryota</taxon>
        <taxon>Fungi</taxon>
        <taxon>Dikarya</taxon>
        <taxon>Ascomycota</taxon>
        <taxon>Pezizomycotina</taxon>
        <taxon>Pezizomycetes</taxon>
        <taxon>Pezizales</taxon>
        <taxon>Tuberaceae</taxon>
        <taxon>Tuber</taxon>
    </lineage>
</organism>
<feature type="transmembrane region" description="Helical" evidence="13">
    <location>
        <begin position="149"/>
        <end position="167"/>
    </location>
</feature>
<keyword evidence="9" id="KW-0560">Oxidoreductase</keyword>
<keyword evidence="5" id="KW-1003">Cell membrane</keyword>
<dbReference type="InterPro" id="IPR013121">
    <property type="entry name" value="Fe_red_NAD-bd_6"/>
</dbReference>
<dbReference type="SFLD" id="SFLDG01168">
    <property type="entry name" value="Ferric_reductase_subgroup_(FRE"/>
    <property type="match status" value="1"/>
</dbReference>
<evidence type="ECO:0000256" key="5">
    <source>
        <dbReference type="ARBA" id="ARBA00022475"/>
    </source>
</evidence>
<evidence type="ECO:0000256" key="8">
    <source>
        <dbReference type="ARBA" id="ARBA00022989"/>
    </source>
</evidence>
<comment type="subcellular location">
    <subcellularLocation>
        <location evidence="1">Cell membrane</location>
        <topology evidence="1">Multi-pass membrane protein</topology>
    </subcellularLocation>
</comment>
<accession>A0A292Q229</accession>
<dbReference type="InterPro" id="IPR013130">
    <property type="entry name" value="Fe3_Rdtase_TM_dom"/>
</dbReference>
<keyword evidence="10" id="KW-0406">Ion transport</keyword>
<dbReference type="Pfam" id="PF01794">
    <property type="entry name" value="Ferric_reduct"/>
    <property type="match status" value="1"/>
</dbReference>
<dbReference type="GO" id="GO:0006879">
    <property type="term" value="P:intracellular iron ion homeostasis"/>
    <property type="evidence" value="ECO:0007669"/>
    <property type="project" value="TreeGrafter"/>
</dbReference>
<feature type="domain" description="FAD-binding FR-type" evidence="15">
    <location>
        <begin position="329"/>
        <end position="455"/>
    </location>
</feature>
<gene>
    <name evidence="16" type="ORF">GSTUAT00003066001</name>
</gene>
<dbReference type="InterPro" id="IPR017938">
    <property type="entry name" value="Riboflavin_synthase-like_b-brl"/>
</dbReference>
<evidence type="ECO:0000256" key="10">
    <source>
        <dbReference type="ARBA" id="ARBA00023065"/>
    </source>
</evidence>
<keyword evidence="11 13" id="KW-0472">Membrane</keyword>
<keyword evidence="4" id="KW-0813">Transport</keyword>
<evidence type="ECO:0000256" key="11">
    <source>
        <dbReference type="ARBA" id="ARBA00023136"/>
    </source>
</evidence>
<name>A0A292Q229_9PEZI</name>
<feature type="transmembrane region" description="Helical" evidence="13">
    <location>
        <begin position="276"/>
        <end position="294"/>
    </location>
</feature>
<dbReference type="EC" id="1.16.1.9" evidence="3"/>
<evidence type="ECO:0000256" key="12">
    <source>
        <dbReference type="ARBA" id="ARBA00048483"/>
    </source>
</evidence>
<dbReference type="GO" id="GO:0015677">
    <property type="term" value="P:copper ion import"/>
    <property type="evidence" value="ECO:0007669"/>
    <property type="project" value="TreeGrafter"/>
</dbReference>
<comment type="similarity">
    <text evidence="2">Belongs to the ferric reductase (FRE) family.</text>
</comment>
<dbReference type="PANTHER" id="PTHR32361">
    <property type="entry name" value="FERRIC/CUPRIC REDUCTASE TRANSMEMBRANE COMPONENT"/>
    <property type="match status" value="1"/>
</dbReference>
<dbReference type="GO" id="GO:0006826">
    <property type="term" value="P:iron ion transport"/>
    <property type="evidence" value="ECO:0007669"/>
    <property type="project" value="TreeGrafter"/>
</dbReference>
<dbReference type="InterPro" id="IPR039261">
    <property type="entry name" value="FNR_nucleotide-bd"/>
</dbReference>
<feature type="transmembrane region" description="Helical" evidence="13">
    <location>
        <begin position="116"/>
        <end position="137"/>
    </location>
</feature>